<proteinExistence type="predicted"/>
<evidence type="ECO:0000256" key="1">
    <source>
        <dbReference type="SAM" id="Phobius"/>
    </source>
</evidence>
<keyword evidence="1" id="KW-1133">Transmembrane helix</keyword>
<dbReference type="Proteomes" id="UP000001307">
    <property type="component" value="Unassembled WGS sequence"/>
</dbReference>
<keyword evidence="1" id="KW-0472">Membrane</keyword>
<feature type="transmembrane region" description="Helical" evidence="1">
    <location>
        <begin position="53"/>
        <end position="79"/>
    </location>
</feature>
<organism evidence="2">
    <name type="scientific">Oikopleura dioica</name>
    <name type="common">Tunicate</name>
    <dbReference type="NCBI Taxonomy" id="34765"/>
    <lineage>
        <taxon>Eukaryota</taxon>
        <taxon>Metazoa</taxon>
        <taxon>Chordata</taxon>
        <taxon>Tunicata</taxon>
        <taxon>Appendicularia</taxon>
        <taxon>Copelata</taxon>
        <taxon>Oikopleuridae</taxon>
        <taxon>Oikopleura</taxon>
    </lineage>
</organism>
<dbReference type="EMBL" id="FN653016">
    <property type="protein sequence ID" value="CBY06937.1"/>
    <property type="molecule type" value="Genomic_DNA"/>
</dbReference>
<gene>
    <name evidence="2" type="ORF">GSOID_T00006011001</name>
</gene>
<accession>E4WTZ9</accession>
<protein>
    <submittedName>
        <fullName evidence="2">Uncharacterized protein</fullName>
    </submittedName>
</protein>
<dbReference type="InParanoid" id="E4WTZ9"/>
<keyword evidence="1" id="KW-0812">Transmembrane</keyword>
<evidence type="ECO:0000313" key="3">
    <source>
        <dbReference type="Proteomes" id="UP000001307"/>
    </source>
</evidence>
<evidence type="ECO:0000313" key="2">
    <source>
        <dbReference type="EMBL" id="CBY06937.1"/>
    </source>
</evidence>
<sequence>MYIPEDKNRIFTDEEVEFIMSPILKEEDSKLLEDEKGYMTVKRGPIGRAIKNFWTFFGIFSYLLIAGLITAFFVWCYWVRKKAHEKRRKMENEWTVDSEGAYETIASEDEDSDESELTGIWGEDEPDIEGGIGNPPILLEVSLLAEETMAMMLAEKMTTTMEMAKTLVAAEVLSE</sequence>
<keyword evidence="3" id="KW-1185">Reference proteome</keyword>
<reference evidence="2" key="1">
    <citation type="journal article" date="2010" name="Science">
        <title>Plasticity of animal genome architecture unmasked by rapid evolution of a pelagic tunicate.</title>
        <authorList>
            <person name="Denoeud F."/>
            <person name="Henriet S."/>
            <person name="Mungpakdee S."/>
            <person name="Aury J.M."/>
            <person name="Da Silva C."/>
            <person name="Brinkmann H."/>
            <person name="Mikhaleva J."/>
            <person name="Olsen L.C."/>
            <person name="Jubin C."/>
            <person name="Canestro C."/>
            <person name="Bouquet J.M."/>
            <person name="Danks G."/>
            <person name="Poulain J."/>
            <person name="Campsteijn C."/>
            <person name="Adamski M."/>
            <person name="Cross I."/>
            <person name="Yadetie F."/>
            <person name="Muffato M."/>
            <person name="Louis A."/>
            <person name="Butcher S."/>
            <person name="Tsagkogeorga G."/>
            <person name="Konrad A."/>
            <person name="Singh S."/>
            <person name="Jensen M.F."/>
            <person name="Cong E.H."/>
            <person name="Eikeseth-Otteraa H."/>
            <person name="Noel B."/>
            <person name="Anthouard V."/>
            <person name="Porcel B.M."/>
            <person name="Kachouri-Lafond R."/>
            <person name="Nishino A."/>
            <person name="Ugolini M."/>
            <person name="Chourrout P."/>
            <person name="Nishida H."/>
            <person name="Aasland R."/>
            <person name="Huzurbazar S."/>
            <person name="Westhof E."/>
            <person name="Delsuc F."/>
            <person name="Lehrach H."/>
            <person name="Reinhardt R."/>
            <person name="Weissenbach J."/>
            <person name="Roy S.W."/>
            <person name="Artiguenave F."/>
            <person name="Postlethwait J.H."/>
            <person name="Manak J.R."/>
            <person name="Thompson E.M."/>
            <person name="Jaillon O."/>
            <person name="Du Pasquier L."/>
            <person name="Boudinot P."/>
            <person name="Liberles D.A."/>
            <person name="Volff J.N."/>
            <person name="Philippe H."/>
            <person name="Lenhard B."/>
            <person name="Roest Crollius H."/>
            <person name="Wincker P."/>
            <person name="Chourrout D."/>
        </authorList>
    </citation>
    <scope>NUCLEOTIDE SEQUENCE [LARGE SCALE GENOMIC DNA]</scope>
</reference>
<name>E4WTZ9_OIKDI</name>
<dbReference type="OrthoDB" id="10610229at2759"/>
<dbReference type="AlphaFoldDB" id="E4WTZ9"/>